<sequence>TAPAKRKESRCADVVKRERETKRGRDAETPPKLPLSALSRRHRVIIAGEQRKREEERQEEEDEGLPLFRRRWHRSKKMPSSSILHAREKTRRCGG</sequence>
<comment type="caution">
    <text evidence="2">The sequence shown here is derived from an EMBL/GenBank/DDBJ whole genome shotgun (WGS) entry which is preliminary data.</text>
</comment>
<name>A0ABU6QY32_9FABA</name>
<feature type="compositionally biased region" description="Basic and acidic residues" evidence="1">
    <location>
        <begin position="1"/>
        <end position="29"/>
    </location>
</feature>
<dbReference type="Proteomes" id="UP001341840">
    <property type="component" value="Unassembled WGS sequence"/>
</dbReference>
<protein>
    <submittedName>
        <fullName evidence="2">Uncharacterized protein</fullName>
    </submittedName>
</protein>
<accession>A0ABU6QY32</accession>
<evidence type="ECO:0000313" key="2">
    <source>
        <dbReference type="EMBL" id="MED6116406.1"/>
    </source>
</evidence>
<gene>
    <name evidence="2" type="ORF">PIB30_100065</name>
</gene>
<feature type="non-terminal residue" evidence="2">
    <location>
        <position position="95"/>
    </location>
</feature>
<feature type="region of interest" description="Disordered" evidence="1">
    <location>
        <begin position="1"/>
        <end position="41"/>
    </location>
</feature>
<evidence type="ECO:0000256" key="1">
    <source>
        <dbReference type="SAM" id="MobiDB-lite"/>
    </source>
</evidence>
<organism evidence="2 3">
    <name type="scientific">Stylosanthes scabra</name>
    <dbReference type="NCBI Taxonomy" id="79078"/>
    <lineage>
        <taxon>Eukaryota</taxon>
        <taxon>Viridiplantae</taxon>
        <taxon>Streptophyta</taxon>
        <taxon>Embryophyta</taxon>
        <taxon>Tracheophyta</taxon>
        <taxon>Spermatophyta</taxon>
        <taxon>Magnoliopsida</taxon>
        <taxon>eudicotyledons</taxon>
        <taxon>Gunneridae</taxon>
        <taxon>Pentapetalae</taxon>
        <taxon>rosids</taxon>
        <taxon>fabids</taxon>
        <taxon>Fabales</taxon>
        <taxon>Fabaceae</taxon>
        <taxon>Papilionoideae</taxon>
        <taxon>50 kb inversion clade</taxon>
        <taxon>dalbergioids sensu lato</taxon>
        <taxon>Dalbergieae</taxon>
        <taxon>Pterocarpus clade</taxon>
        <taxon>Stylosanthes</taxon>
    </lineage>
</organism>
<dbReference type="EMBL" id="JASCZI010002752">
    <property type="protein sequence ID" value="MED6116406.1"/>
    <property type="molecule type" value="Genomic_DNA"/>
</dbReference>
<feature type="region of interest" description="Disordered" evidence="1">
    <location>
        <begin position="48"/>
        <end position="67"/>
    </location>
</feature>
<keyword evidence="3" id="KW-1185">Reference proteome</keyword>
<feature type="non-terminal residue" evidence="2">
    <location>
        <position position="1"/>
    </location>
</feature>
<feature type="region of interest" description="Disordered" evidence="1">
    <location>
        <begin position="72"/>
        <end position="95"/>
    </location>
</feature>
<evidence type="ECO:0000313" key="3">
    <source>
        <dbReference type="Proteomes" id="UP001341840"/>
    </source>
</evidence>
<reference evidence="2 3" key="1">
    <citation type="journal article" date="2023" name="Plants (Basel)">
        <title>Bridging the Gap: Combining Genomics and Transcriptomics Approaches to Understand Stylosanthes scabra, an Orphan Legume from the Brazilian Caatinga.</title>
        <authorList>
            <person name="Ferreira-Neto J.R.C."/>
            <person name="da Silva M.D."/>
            <person name="Binneck E."/>
            <person name="de Melo N.F."/>
            <person name="da Silva R.H."/>
            <person name="de Melo A.L.T.M."/>
            <person name="Pandolfi V."/>
            <person name="Bustamante F.O."/>
            <person name="Brasileiro-Vidal A.C."/>
            <person name="Benko-Iseppon A.M."/>
        </authorList>
    </citation>
    <scope>NUCLEOTIDE SEQUENCE [LARGE SCALE GENOMIC DNA]</scope>
    <source>
        <tissue evidence="2">Leaves</tissue>
    </source>
</reference>
<proteinExistence type="predicted"/>